<evidence type="ECO:0000256" key="1">
    <source>
        <dbReference type="ARBA" id="ARBA00022723"/>
    </source>
</evidence>
<dbReference type="SUPFAM" id="SSF46548">
    <property type="entry name" value="alpha-helical ferredoxin"/>
    <property type="match status" value="2"/>
</dbReference>
<feature type="domain" description="4Fe-4S ferredoxin-type" evidence="4">
    <location>
        <begin position="502"/>
        <end position="533"/>
    </location>
</feature>
<dbReference type="SUPFAM" id="SSF51971">
    <property type="entry name" value="Nucleotide-binding domain"/>
    <property type="match status" value="1"/>
</dbReference>
<evidence type="ECO:0000256" key="2">
    <source>
        <dbReference type="ARBA" id="ARBA00023004"/>
    </source>
</evidence>
<name>A0A494WXL8_9FIRM</name>
<protein>
    <submittedName>
        <fullName evidence="5">4Fe-4S dicluster domain-containing protein</fullName>
    </submittedName>
</protein>
<dbReference type="AlphaFoldDB" id="A0A494WXL8"/>
<evidence type="ECO:0000313" key="5">
    <source>
        <dbReference type="EMBL" id="RKO67733.1"/>
    </source>
</evidence>
<dbReference type="PANTHER" id="PTHR42783:SF3">
    <property type="entry name" value="GLUTAMATE SYNTHASE [NADPH] SMALL CHAIN-RELATED"/>
    <property type="match status" value="1"/>
</dbReference>
<dbReference type="GO" id="GO:0046872">
    <property type="term" value="F:metal ion binding"/>
    <property type="evidence" value="ECO:0007669"/>
    <property type="project" value="UniProtKB-KW"/>
</dbReference>
<comment type="caution">
    <text evidence="5">The sequence shown here is derived from an EMBL/GenBank/DDBJ whole genome shotgun (WGS) entry which is preliminary data.</text>
</comment>
<keyword evidence="6" id="KW-1185">Reference proteome</keyword>
<dbReference type="EMBL" id="RBWE01000001">
    <property type="protein sequence ID" value="RKO67733.1"/>
    <property type="molecule type" value="Genomic_DNA"/>
</dbReference>
<dbReference type="Gene3D" id="3.50.50.60">
    <property type="entry name" value="FAD/NAD(P)-binding domain"/>
    <property type="match status" value="2"/>
</dbReference>
<dbReference type="Gene3D" id="3.30.70.20">
    <property type="match status" value="1"/>
</dbReference>
<dbReference type="Proteomes" id="UP000271256">
    <property type="component" value="Unassembled WGS sequence"/>
</dbReference>
<keyword evidence="3" id="KW-0411">Iron-sulfur</keyword>
<accession>A0A494WXL8</accession>
<evidence type="ECO:0000259" key="4">
    <source>
        <dbReference type="PROSITE" id="PS51379"/>
    </source>
</evidence>
<evidence type="ECO:0000313" key="6">
    <source>
        <dbReference type="Proteomes" id="UP000271256"/>
    </source>
</evidence>
<dbReference type="PRINTS" id="PR00419">
    <property type="entry name" value="ADXRDTASE"/>
</dbReference>
<dbReference type="GO" id="GO:0051536">
    <property type="term" value="F:iron-sulfur cluster binding"/>
    <property type="evidence" value="ECO:0007669"/>
    <property type="project" value="UniProtKB-KW"/>
</dbReference>
<dbReference type="OrthoDB" id="9803192at2"/>
<dbReference type="GO" id="GO:0016491">
    <property type="term" value="F:oxidoreductase activity"/>
    <property type="evidence" value="ECO:0007669"/>
    <property type="project" value="InterPro"/>
</dbReference>
<dbReference type="PROSITE" id="PS00198">
    <property type="entry name" value="4FE4S_FER_1"/>
    <property type="match status" value="1"/>
</dbReference>
<dbReference type="InterPro" id="IPR017900">
    <property type="entry name" value="4Fe4S_Fe_S_CS"/>
</dbReference>
<dbReference type="Pfam" id="PF14691">
    <property type="entry name" value="Fer4_20"/>
    <property type="match status" value="1"/>
</dbReference>
<dbReference type="PANTHER" id="PTHR42783">
    <property type="entry name" value="GLUTAMATE SYNTHASE [NADPH] SMALL CHAIN"/>
    <property type="match status" value="1"/>
</dbReference>
<dbReference type="InterPro" id="IPR023753">
    <property type="entry name" value="FAD/NAD-binding_dom"/>
</dbReference>
<dbReference type="PROSITE" id="PS51379">
    <property type="entry name" value="4FE4S_FER_2"/>
    <property type="match status" value="2"/>
</dbReference>
<dbReference type="InterPro" id="IPR017896">
    <property type="entry name" value="4Fe4S_Fe-S-bd"/>
</dbReference>
<dbReference type="InterPro" id="IPR036188">
    <property type="entry name" value="FAD/NAD-bd_sf"/>
</dbReference>
<dbReference type="InterPro" id="IPR028261">
    <property type="entry name" value="DPD_II"/>
</dbReference>
<evidence type="ECO:0000256" key="3">
    <source>
        <dbReference type="ARBA" id="ARBA00023014"/>
    </source>
</evidence>
<proteinExistence type="predicted"/>
<sequence length="537" mass="57199">MGELEVKTKAPCREACPAGVDVPRYVRCIKEGKFDQALSVIRERIPFPAVCAYACVHPCESKCARQQYDEPVAIRMLKRAAVEKGGEAWKGKLGPIPPTGKKVAVVGAGPCGLTAAYYLAGKGHRVTVFEVMPSSGGMLRYGIPEYRLPKEVVDREINVIKDRGVEIKTGARVESAEKLLYEGYDAVLVAAGSWLGLGIELEGGSVGVMDGISFLRAVNTGNPPAVGEKVLVVGGGNTAIDAARSSVRLGAREVVVLYRRTRAEMPASPEEVAEAVEEGIKFEFLATPKAIEKNNVVCVRMALGEPDESGRPRPVPVEGSEFTISCNTMIAAVGQSADAFSLGLEGNADGTIKVDPDTLATSLKGVFAAGDAVTGPSSIIQAIAQGRRAASSIDKYLGGNGVIDEKLAEDTKVSLREDAPRGTARHIAPAITAEERKGGFKLVEQGYDDLTAVREAQRCLSCDLRHFNVEVNVNICKGCGYCKEVCTLGVFTISGFFNSSGYKPMVAAHTEKCMGCLRCLTVCPDFAITVREMSVLK</sequence>
<dbReference type="InterPro" id="IPR009051">
    <property type="entry name" value="Helical_ferredxn"/>
</dbReference>
<keyword evidence="2" id="KW-0408">Iron</keyword>
<keyword evidence="1" id="KW-0479">Metal-binding</keyword>
<dbReference type="Pfam" id="PF12838">
    <property type="entry name" value="Fer4_7"/>
    <property type="match status" value="1"/>
</dbReference>
<dbReference type="Gene3D" id="1.10.1060.10">
    <property type="entry name" value="Alpha-helical ferredoxin"/>
    <property type="match status" value="1"/>
</dbReference>
<dbReference type="Pfam" id="PF07992">
    <property type="entry name" value="Pyr_redox_2"/>
    <property type="match status" value="1"/>
</dbReference>
<gene>
    <name evidence="5" type="ORF">D7024_12760</name>
</gene>
<feature type="domain" description="4Fe-4S ferredoxin-type" evidence="4">
    <location>
        <begin position="467"/>
        <end position="496"/>
    </location>
</feature>
<organism evidence="5 6">
    <name type="scientific">Desulfofundulus salinus</name>
    <dbReference type="NCBI Taxonomy" id="2419843"/>
    <lineage>
        <taxon>Bacteria</taxon>
        <taxon>Bacillati</taxon>
        <taxon>Bacillota</taxon>
        <taxon>Clostridia</taxon>
        <taxon>Eubacteriales</taxon>
        <taxon>Peptococcaceae</taxon>
        <taxon>Desulfofundulus</taxon>
    </lineage>
</organism>
<reference evidence="5 6" key="1">
    <citation type="submission" date="2018-10" db="EMBL/GenBank/DDBJ databases">
        <authorList>
            <person name="Grouzdev D.S."/>
            <person name="Krutkina M.S."/>
            <person name="Tourova T.P."/>
            <person name="Nazina T.N."/>
        </authorList>
    </citation>
    <scope>NUCLEOTIDE SEQUENCE [LARGE SCALE GENOMIC DNA]</scope>
    <source>
        <strain evidence="5 6">435</strain>
    </source>
</reference>